<protein>
    <submittedName>
        <fullName evidence="1">Uncharacterized protein</fullName>
    </submittedName>
</protein>
<dbReference type="Proteomes" id="UP000708148">
    <property type="component" value="Unassembled WGS sequence"/>
</dbReference>
<comment type="caution">
    <text evidence="1">The sequence shown here is derived from an EMBL/GenBank/DDBJ whole genome shotgun (WGS) entry which is preliminary data.</text>
</comment>
<sequence>MGDLVQKRVGIASGVLWQNEQLESSSSVRSFVVLVNWHLRINIDLLLWDEYGPTQVGRTCQWHLAQASDAVLSCKGQQDSVCGSLNVTNVSRAPKSMECTPESHAHRPP</sequence>
<gene>
    <name evidence="1" type="ORF">OSTQU699_LOCUS6661</name>
</gene>
<dbReference type="AlphaFoldDB" id="A0A8S1J5M3"/>
<dbReference type="EMBL" id="CAJHUC010001491">
    <property type="protein sequence ID" value="CAD7701302.1"/>
    <property type="molecule type" value="Genomic_DNA"/>
</dbReference>
<keyword evidence="2" id="KW-1185">Reference proteome</keyword>
<evidence type="ECO:0000313" key="1">
    <source>
        <dbReference type="EMBL" id="CAD7701302.1"/>
    </source>
</evidence>
<evidence type="ECO:0000313" key="2">
    <source>
        <dbReference type="Proteomes" id="UP000708148"/>
    </source>
</evidence>
<accession>A0A8S1J5M3</accession>
<reference evidence="1" key="1">
    <citation type="submission" date="2020-12" db="EMBL/GenBank/DDBJ databases">
        <authorList>
            <person name="Iha C."/>
        </authorList>
    </citation>
    <scope>NUCLEOTIDE SEQUENCE</scope>
</reference>
<organism evidence="1 2">
    <name type="scientific">Ostreobium quekettii</name>
    <dbReference type="NCBI Taxonomy" id="121088"/>
    <lineage>
        <taxon>Eukaryota</taxon>
        <taxon>Viridiplantae</taxon>
        <taxon>Chlorophyta</taxon>
        <taxon>core chlorophytes</taxon>
        <taxon>Ulvophyceae</taxon>
        <taxon>TCBD clade</taxon>
        <taxon>Bryopsidales</taxon>
        <taxon>Ostreobineae</taxon>
        <taxon>Ostreobiaceae</taxon>
        <taxon>Ostreobium</taxon>
    </lineage>
</organism>
<name>A0A8S1J5M3_9CHLO</name>
<proteinExistence type="predicted"/>